<comment type="caution">
    <text evidence="2">The sequence shown here is derived from an EMBL/GenBank/DDBJ whole genome shotgun (WGS) entry which is preliminary data.</text>
</comment>
<feature type="domain" description="Glycosyltransferase 2-like" evidence="1">
    <location>
        <begin position="8"/>
        <end position="169"/>
    </location>
</feature>
<dbReference type="EMBL" id="SNYF01000007">
    <property type="protein sequence ID" value="TDQ16524.1"/>
    <property type="molecule type" value="Genomic_DNA"/>
</dbReference>
<dbReference type="RefSeq" id="WP_133556528.1">
    <property type="nucleotide sequence ID" value="NZ_SNYF01000007.1"/>
</dbReference>
<keyword evidence="2" id="KW-0808">Transferase</keyword>
<evidence type="ECO:0000313" key="2">
    <source>
        <dbReference type="EMBL" id="TDQ16524.1"/>
    </source>
</evidence>
<organism evidence="2 3">
    <name type="scientific">Algoriphagus boseongensis</name>
    <dbReference type="NCBI Taxonomy" id="1442587"/>
    <lineage>
        <taxon>Bacteria</taxon>
        <taxon>Pseudomonadati</taxon>
        <taxon>Bacteroidota</taxon>
        <taxon>Cytophagia</taxon>
        <taxon>Cytophagales</taxon>
        <taxon>Cyclobacteriaceae</taxon>
        <taxon>Algoriphagus</taxon>
    </lineage>
</organism>
<reference evidence="2 3" key="1">
    <citation type="submission" date="2019-03" db="EMBL/GenBank/DDBJ databases">
        <title>Genomic Encyclopedia of Type Strains, Phase III (KMG-III): the genomes of soil and plant-associated and newly described type strains.</title>
        <authorList>
            <person name="Whitman W."/>
        </authorList>
    </citation>
    <scope>NUCLEOTIDE SEQUENCE [LARGE SCALE GENOMIC DNA]</scope>
    <source>
        <strain evidence="2 3">CECT 8446</strain>
    </source>
</reference>
<accession>A0A4R6T2Y3</accession>
<dbReference type="CDD" id="cd00761">
    <property type="entry name" value="Glyco_tranf_GTA_type"/>
    <property type="match status" value="1"/>
</dbReference>
<dbReference type="SUPFAM" id="SSF53448">
    <property type="entry name" value="Nucleotide-diphospho-sugar transferases"/>
    <property type="match status" value="1"/>
</dbReference>
<dbReference type="PANTHER" id="PTHR22916:SF3">
    <property type="entry name" value="UDP-GLCNAC:BETAGAL BETA-1,3-N-ACETYLGLUCOSAMINYLTRANSFERASE-LIKE PROTEIN 1"/>
    <property type="match status" value="1"/>
</dbReference>
<dbReference type="InterPro" id="IPR029044">
    <property type="entry name" value="Nucleotide-diphossugar_trans"/>
</dbReference>
<dbReference type="Proteomes" id="UP000294535">
    <property type="component" value="Unassembled WGS sequence"/>
</dbReference>
<protein>
    <submittedName>
        <fullName evidence="2">Glycosyltransferase involved in cell wall biosynthesis</fullName>
    </submittedName>
</protein>
<proteinExistence type="predicted"/>
<dbReference type="AlphaFoldDB" id="A0A4R6T2Y3"/>
<dbReference type="OrthoDB" id="199095at2"/>
<gene>
    <name evidence="2" type="ORF">DFQ04_2642</name>
</gene>
<name>A0A4R6T2Y3_9BACT</name>
<evidence type="ECO:0000259" key="1">
    <source>
        <dbReference type="Pfam" id="PF00535"/>
    </source>
</evidence>
<sequence>MKEQPLVSVCIPAFQHASFISECLESVLAQQTNFAFEIILGEDDSKDGTREICQRYAYQYPEKIRLFLRKDKDKISLLGRKSGRTNYLENFRSANGKYIAMLDGDDCWLSHDKLQKQVELLEDNPDAFLCSSEYLMASKTPEKDLSGQFTFTPRFFPKDRLDTMSYSGHVSNWMFRNDLGEFLSSPAATKGPILDLLLFSYFKTKGGLVHWDCPSSFYRKNEKSYHVQKGLKSRNKELFWSAWYQFRYIHRDPIKWLRLMGYLGKKVLRQYSN</sequence>
<dbReference type="Pfam" id="PF00535">
    <property type="entry name" value="Glycos_transf_2"/>
    <property type="match status" value="1"/>
</dbReference>
<dbReference type="InterPro" id="IPR001173">
    <property type="entry name" value="Glyco_trans_2-like"/>
</dbReference>
<dbReference type="PANTHER" id="PTHR22916">
    <property type="entry name" value="GLYCOSYLTRANSFERASE"/>
    <property type="match status" value="1"/>
</dbReference>
<dbReference type="GO" id="GO:0016758">
    <property type="term" value="F:hexosyltransferase activity"/>
    <property type="evidence" value="ECO:0007669"/>
    <property type="project" value="UniProtKB-ARBA"/>
</dbReference>
<keyword evidence="3" id="KW-1185">Reference proteome</keyword>
<evidence type="ECO:0000313" key="3">
    <source>
        <dbReference type="Proteomes" id="UP000294535"/>
    </source>
</evidence>
<dbReference type="Gene3D" id="3.90.550.10">
    <property type="entry name" value="Spore Coat Polysaccharide Biosynthesis Protein SpsA, Chain A"/>
    <property type="match status" value="1"/>
</dbReference>